<dbReference type="PANTHER" id="PTHR23502:SF68">
    <property type="entry name" value="MULTIDRUG TRANSPORTER, PUTATIVE (AFU_ORTHOLOGUE AFUA_3G01120)-RELATED"/>
    <property type="match status" value="1"/>
</dbReference>
<dbReference type="InterPro" id="IPR036259">
    <property type="entry name" value="MFS_trans_sf"/>
</dbReference>
<dbReference type="CDD" id="cd17323">
    <property type="entry name" value="MFS_Tpo1_MDR_like"/>
    <property type="match status" value="1"/>
</dbReference>
<feature type="transmembrane region" description="Helical" evidence="7">
    <location>
        <begin position="139"/>
        <end position="158"/>
    </location>
</feature>
<dbReference type="Pfam" id="PF07690">
    <property type="entry name" value="MFS_1"/>
    <property type="match status" value="1"/>
</dbReference>
<dbReference type="Proteomes" id="UP001215712">
    <property type="component" value="Unassembled WGS sequence"/>
</dbReference>
<evidence type="ECO:0000313" key="9">
    <source>
        <dbReference type="EMBL" id="KAJ5703454.1"/>
    </source>
</evidence>
<comment type="subcellular location">
    <subcellularLocation>
        <location evidence="1">Membrane</location>
        <topology evidence="1">Multi-pass membrane protein</topology>
    </subcellularLocation>
</comment>
<evidence type="ECO:0000256" key="2">
    <source>
        <dbReference type="ARBA" id="ARBA00008335"/>
    </source>
</evidence>
<dbReference type="SUPFAM" id="SSF103473">
    <property type="entry name" value="MFS general substrate transporter"/>
    <property type="match status" value="1"/>
</dbReference>
<feature type="transmembrane region" description="Helical" evidence="7">
    <location>
        <begin position="474"/>
        <end position="494"/>
    </location>
</feature>
<comment type="similarity">
    <text evidence="2">Belongs to the major facilitator superfamily.</text>
</comment>
<evidence type="ECO:0000259" key="8">
    <source>
        <dbReference type="PROSITE" id="PS50850"/>
    </source>
</evidence>
<feature type="transmembrane region" description="Helical" evidence="7">
    <location>
        <begin position="303"/>
        <end position="322"/>
    </location>
</feature>
<dbReference type="InterPro" id="IPR011701">
    <property type="entry name" value="MFS"/>
</dbReference>
<dbReference type="AlphaFoldDB" id="A0AAD6HAM5"/>
<evidence type="ECO:0000256" key="3">
    <source>
        <dbReference type="ARBA" id="ARBA00022692"/>
    </source>
</evidence>
<feature type="transmembrane region" description="Helical" evidence="7">
    <location>
        <begin position="107"/>
        <end position="127"/>
    </location>
</feature>
<dbReference type="PANTHER" id="PTHR23502">
    <property type="entry name" value="MAJOR FACILITATOR SUPERFAMILY"/>
    <property type="match status" value="1"/>
</dbReference>
<reference evidence="9" key="1">
    <citation type="journal article" date="2023" name="IMA Fungus">
        <title>Comparative genomic study of the Penicillium genus elucidates a diverse pangenome and 15 lateral gene transfer events.</title>
        <authorList>
            <person name="Petersen C."/>
            <person name="Sorensen T."/>
            <person name="Nielsen M.R."/>
            <person name="Sondergaard T.E."/>
            <person name="Sorensen J.L."/>
            <person name="Fitzpatrick D.A."/>
            <person name="Frisvad J.C."/>
            <person name="Nielsen K.L."/>
        </authorList>
    </citation>
    <scope>NUCLEOTIDE SEQUENCE</scope>
    <source>
        <strain evidence="9">IBT 17514</strain>
    </source>
</reference>
<gene>
    <name evidence="9" type="ORF">N7493_011843</name>
</gene>
<organism evidence="9 10">
    <name type="scientific">Penicillium malachiteum</name>
    <dbReference type="NCBI Taxonomy" id="1324776"/>
    <lineage>
        <taxon>Eukaryota</taxon>
        <taxon>Fungi</taxon>
        <taxon>Dikarya</taxon>
        <taxon>Ascomycota</taxon>
        <taxon>Pezizomycotina</taxon>
        <taxon>Eurotiomycetes</taxon>
        <taxon>Eurotiomycetidae</taxon>
        <taxon>Eurotiales</taxon>
        <taxon>Aspergillaceae</taxon>
        <taxon>Penicillium</taxon>
    </lineage>
</organism>
<feature type="non-terminal residue" evidence="9">
    <location>
        <position position="1"/>
    </location>
</feature>
<dbReference type="InterPro" id="IPR020846">
    <property type="entry name" value="MFS_dom"/>
</dbReference>
<accession>A0AAD6HAM5</accession>
<feature type="domain" description="Major facilitator superfamily (MFS) profile" evidence="8">
    <location>
        <begin position="72"/>
        <end position="503"/>
    </location>
</feature>
<feature type="region of interest" description="Disordered" evidence="6">
    <location>
        <begin position="30"/>
        <end position="55"/>
    </location>
</feature>
<feature type="transmembrane region" description="Helical" evidence="7">
    <location>
        <begin position="383"/>
        <end position="400"/>
    </location>
</feature>
<keyword evidence="10" id="KW-1185">Reference proteome</keyword>
<keyword evidence="4 7" id="KW-1133">Transmembrane helix</keyword>
<evidence type="ECO:0000256" key="4">
    <source>
        <dbReference type="ARBA" id="ARBA00022989"/>
    </source>
</evidence>
<evidence type="ECO:0000256" key="5">
    <source>
        <dbReference type="ARBA" id="ARBA00023136"/>
    </source>
</evidence>
<feature type="transmembrane region" description="Helical" evidence="7">
    <location>
        <begin position="440"/>
        <end position="462"/>
    </location>
</feature>
<dbReference type="GO" id="GO:0016020">
    <property type="term" value="C:membrane"/>
    <property type="evidence" value="ECO:0007669"/>
    <property type="project" value="UniProtKB-SubCell"/>
</dbReference>
<evidence type="ECO:0000256" key="7">
    <source>
        <dbReference type="SAM" id="Phobius"/>
    </source>
</evidence>
<reference evidence="9" key="2">
    <citation type="submission" date="2023-01" db="EMBL/GenBank/DDBJ databases">
        <authorList>
            <person name="Petersen C."/>
        </authorList>
    </citation>
    <scope>NUCLEOTIDE SEQUENCE</scope>
    <source>
        <strain evidence="9">IBT 17514</strain>
    </source>
</reference>
<feature type="transmembrane region" description="Helical" evidence="7">
    <location>
        <begin position="342"/>
        <end position="362"/>
    </location>
</feature>
<keyword evidence="3 7" id="KW-0812">Transmembrane</keyword>
<protein>
    <submittedName>
        <fullName evidence="9">Major facilitator superfamily domain-containing protein</fullName>
    </submittedName>
</protein>
<dbReference type="Gene3D" id="1.20.1250.20">
    <property type="entry name" value="MFS general substrate transporter like domains"/>
    <property type="match status" value="1"/>
</dbReference>
<feature type="transmembrane region" description="Helical" evidence="7">
    <location>
        <begin position="406"/>
        <end position="433"/>
    </location>
</feature>
<dbReference type="EMBL" id="JAQJAN010000023">
    <property type="protein sequence ID" value="KAJ5703454.1"/>
    <property type="molecule type" value="Genomic_DNA"/>
</dbReference>
<evidence type="ECO:0000256" key="6">
    <source>
        <dbReference type="SAM" id="MobiDB-lite"/>
    </source>
</evidence>
<name>A0AAD6HAM5_9EURO</name>
<feature type="transmembrane region" description="Helical" evidence="7">
    <location>
        <begin position="73"/>
        <end position="95"/>
    </location>
</feature>
<feature type="transmembrane region" description="Helical" evidence="7">
    <location>
        <begin position="198"/>
        <end position="221"/>
    </location>
</feature>
<feature type="transmembrane region" description="Helical" evidence="7">
    <location>
        <begin position="227"/>
        <end position="247"/>
    </location>
</feature>
<proteinExistence type="inferred from homology"/>
<evidence type="ECO:0000313" key="10">
    <source>
        <dbReference type="Proteomes" id="UP001215712"/>
    </source>
</evidence>
<sequence length="510" mass="55912">GSESHNLKELELELESSIHDSTSDLVMKSDIEASPVQPVVTEKEPDPDLVDWDGPDDPENPFNWPSYKKWRQLIFMAINTFLTPLASSMFTPGVADILKEYGSDSTLMASFLVSIYVLGYVVGPFIIAPFSELYGRVPLYHTCNALLLIFTIACAVSQSLPQLLVFRLLAGIAGVCPLTIGSGTVADMVYKEKRAGVMAIWAMGPYMGPVVGPVAGGFLVMKEGWRWVFWVLSITIGVTFIATLIFYRESYAPVLLRRKAARLRKETGNEKLHTIYDEGAKSPRQVFLSALSRPIKLLCTSPIVFLMALFAAITYGYLYLMFTTMTSIFEDTYGFNQGLAGLAYIGFGVGCGIGLLIVGRAVNKIAARHSAEGRFSPESRLPPMIYGCWAIPVGLFWYGWSAEAKVHWIMPIIGTGIFGFGLVAVFAAVSAYLVDSYLRYAASVTAANVFLRSIFGAVLPLAGDSMYDALGLGWGNSLLAFIALAMCFVPLLFAKYGARIRTHPKFQVKL</sequence>
<comment type="caution">
    <text evidence="9">The sequence shown here is derived from an EMBL/GenBank/DDBJ whole genome shotgun (WGS) entry which is preliminary data.</text>
</comment>
<feature type="transmembrane region" description="Helical" evidence="7">
    <location>
        <begin position="164"/>
        <end position="186"/>
    </location>
</feature>
<dbReference type="GO" id="GO:0022857">
    <property type="term" value="F:transmembrane transporter activity"/>
    <property type="evidence" value="ECO:0007669"/>
    <property type="project" value="InterPro"/>
</dbReference>
<dbReference type="PROSITE" id="PS50850">
    <property type="entry name" value="MFS"/>
    <property type="match status" value="1"/>
</dbReference>
<keyword evidence="5 7" id="KW-0472">Membrane</keyword>
<evidence type="ECO:0000256" key="1">
    <source>
        <dbReference type="ARBA" id="ARBA00004141"/>
    </source>
</evidence>
<dbReference type="FunFam" id="1.20.1250.20:FF:000011">
    <property type="entry name" value="MFS multidrug transporter, putative"/>
    <property type="match status" value="1"/>
</dbReference>